<organism evidence="2 3">
    <name type="scientific">Cotesia glomerata</name>
    <name type="common">Lepidopteran parasitic wasp</name>
    <name type="synonym">Apanteles glomeratus</name>
    <dbReference type="NCBI Taxonomy" id="32391"/>
    <lineage>
        <taxon>Eukaryota</taxon>
        <taxon>Metazoa</taxon>
        <taxon>Ecdysozoa</taxon>
        <taxon>Arthropoda</taxon>
        <taxon>Hexapoda</taxon>
        <taxon>Insecta</taxon>
        <taxon>Pterygota</taxon>
        <taxon>Neoptera</taxon>
        <taxon>Endopterygota</taxon>
        <taxon>Hymenoptera</taxon>
        <taxon>Apocrita</taxon>
        <taxon>Ichneumonoidea</taxon>
        <taxon>Braconidae</taxon>
        <taxon>Microgastrinae</taxon>
        <taxon>Cotesia</taxon>
    </lineage>
</organism>
<gene>
    <name evidence="2" type="ORF">KQX54_000207</name>
</gene>
<proteinExistence type="predicted"/>
<protein>
    <submittedName>
        <fullName evidence="2">Uncharacterized protein</fullName>
    </submittedName>
</protein>
<name>A0AAV7I484_COTGL</name>
<keyword evidence="3" id="KW-1185">Reference proteome</keyword>
<evidence type="ECO:0000256" key="1">
    <source>
        <dbReference type="SAM" id="MobiDB-lite"/>
    </source>
</evidence>
<dbReference type="Proteomes" id="UP000826195">
    <property type="component" value="Unassembled WGS sequence"/>
</dbReference>
<sequence length="327" mass="37583">QSRNWNEPYEEEELGEKENTDRTRNNDNNRKNNSVKSNDLEKVINNSMEKIIDKMDEIHSKNRNELKSYIKNCVNSELNILKETLKEVITEEIKNVTKVWMEEMNVIRNSILSPSTARYVEENNNKSSKQDVSSKKELNKKTIERVVIIPSKKQESEVTLSQLTTNVDIIELGVRSEQSEIQEQMVGVILEIEKENDKEILVREIQTKLGGEYKVNVSNKKNPKIKIIGLEDSLVSSNGDIFIKNLIRQNQLNVDDSLTDNIKLLKLFKNRQGHGSAILEVNPVFDFTSMLLDAFNCWGFNHFANKCTKTQPAGFVPKTIKKLSVKV</sequence>
<feature type="non-terminal residue" evidence="2">
    <location>
        <position position="1"/>
    </location>
</feature>
<feature type="compositionally biased region" description="Basic and acidic residues" evidence="1">
    <location>
        <begin position="16"/>
        <end position="30"/>
    </location>
</feature>
<dbReference type="EMBL" id="JAHXZJ010001171">
    <property type="protein sequence ID" value="KAH0553196.1"/>
    <property type="molecule type" value="Genomic_DNA"/>
</dbReference>
<evidence type="ECO:0000313" key="3">
    <source>
        <dbReference type="Proteomes" id="UP000826195"/>
    </source>
</evidence>
<dbReference type="AlphaFoldDB" id="A0AAV7I484"/>
<evidence type="ECO:0000313" key="2">
    <source>
        <dbReference type="EMBL" id="KAH0553196.1"/>
    </source>
</evidence>
<comment type="caution">
    <text evidence="2">The sequence shown here is derived from an EMBL/GenBank/DDBJ whole genome shotgun (WGS) entry which is preliminary data.</text>
</comment>
<feature type="region of interest" description="Disordered" evidence="1">
    <location>
        <begin position="1"/>
        <end position="38"/>
    </location>
</feature>
<accession>A0AAV7I484</accession>
<reference evidence="2 3" key="1">
    <citation type="journal article" date="2021" name="J. Hered.">
        <title>A chromosome-level genome assembly of the parasitoid wasp, Cotesia glomerata (Hymenoptera: Braconidae).</title>
        <authorList>
            <person name="Pinto B.J."/>
            <person name="Weis J.J."/>
            <person name="Gamble T."/>
            <person name="Ode P.J."/>
            <person name="Paul R."/>
            <person name="Zaspel J.M."/>
        </authorList>
    </citation>
    <scope>NUCLEOTIDE SEQUENCE [LARGE SCALE GENOMIC DNA]</scope>
    <source>
        <strain evidence="2">CgM1</strain>
    </source>
</reference>